<dbReference type="InterPro" id="IPR013103">
    <property type="entry name" value="RVT_2"/>
</dbReference>
<dbReference type="Proteomes" id="UP000634136">
    <property type="component" value="Unassembled WGS sequence"/>
</dbReference>
<accession>A0A834SW09</accession>
<dbReference type="SUPFAM" id="SSF56672">
    <property type="entry name" value="DNA/RNA polymerases"/>
    <property type="match status" value="1"/>
</dbReference>
<keyword evidence="3" id="KW-1185">Reference proteome</keyword>
<gene>
    <name evidence="2" type="ORF">G2W53_037311</name>
</gene>
<dbReference type="OrthoDB" id="1416215at2759"/>
<dbReference type="InterPro" id="IPR043502">
    <property type="entry name" value="DNA/RNA_pol_sf"/>
</dbReference>
<organism evidence="2 3">
    <name type="scientific">Senna tora</name>
    <dbReference type="NCBI Taxonomy" id="362788"/>
    <lineage>
        <taxon>Eukaryota</taxon>
        <taxon>Viridiplantae</taxon>
        <taxon>Streptophyta</taxon>
        <taxon>Embryophyta</taxon>
        <taxon>Tracheophyta</taxon>
        <taxon>Spermatophyta</taxon>
        <taxon>Magnoliopsida</taxon>
        <taxon>eudicotyledons</taxon>
        <taxon>Gunneridae</taxon>
        <taxon>Pentapetalae</taxon>
        <taxon>rosids</taxon>
        <taxon>fabids</taxon>
        <taxon>Fabales</taxon>
        <taxon>Fabaceae</taxon>
        <taxon>Caesalpinioideae</taxon>
        <taxon>Cassia clade</taxon>
        <taxon>Senna</taxon>
    </lineage>
</organism>
<name>A0A834SW09_9FABA</name>
<evidence type="ECO:0000313" key="3">
    <source>
        <dbReference type="Proteomes" id="UP000634136"/>
    </source>
</evidence>
<feature type="domain" description="Reverse transcriptase Ty1/copia-type" evidence="1">
    <location>
        <begin position="55"/>
        <end position="136"/>
    </location>
</feature>
<comment type="caution">
    <text evidence="2">The sequence shown here is derived from an EMBL/GenBank/DDBJ whole genome shotgun (WGS) entry which is preliminary data.</text>
</comment>
<evidence type="ECO:0000313" key="2">
    <source>
        <dbReference type="EMBL" id="KAF7810568.1"/>
    </source>
</evidence>
<reference evidence="2" key="1">
    <citation type="submission" date="2020-09" db="EMBL/GenBank/DDBJ databases">
        <title>Genome-Enabled Discovery of Anthraquinone Biosynthesis in Senna tora.</title>
        <authorList>
            <person name="Kang S.-H."/>
            <person name="Pandey R.P."/>
            <person name="Lee C.-M."/>
            <person name="Sim J.-S."/>
            <person name="Jeong J.-T."/>
            <person name="Choi B.-S."/>
            <person name="Jung M."/>
            <person name="Ginzburg D."/>
            <person name="Zhao K."/>
            <person name="Won S.Y."/>
            <person name="Oh T.-J."/>
            <person name="Yu Y."/>
            <person name="Kim N.-H."/>
            <person name="Lee O.R."/>
            <person name="Lee T.-H."/>
            <person name="Bashyal P."/>
            <person name="Kim T.-S."/>
            <person name="Lee W.-H."/>
            <person name="Kawkins C."/>
            <person name="Kim C.-K."/>
            <person name="Kim J.S."/>
            <person name="Ahn B.O."/>
            <person name="Rhee S.Y."/>
            <person name="Sohng J.K."/>
        </authorList>
    </citation>
    <scope>NUCLEOTIDE SEQUENCE</scope>
    <source>
        <tissue evidence="2">Leaf</tissue>
    </source>
</reference>
<dbReference type="EMBL" id="JAAIUW010000011">
    <property type="protein sequence ID" value="KAF7810568.1"/>
    <property type="molecule type" value="Genomic_DNA"/>
</dbReference>
<evidence type="ECO:0000259" key="1">
    <source>
        <dbReference type="Pfam" id="PF07727"/>
    </source>
</evidence>
<dbReference type="Pfam" id="PF07727">
    <property type="entry name" value="RVT_2"/>
    <property type="match status" value="1"/>
</dbReference>
<proteinExistence type="predicted"/>
<dbReference type="AlphaFoldDB" id="A0A834SW09"/>
<dbReference type="PANTHER" id="PTHR11439:SF483">
    <property type="entry name" value="PEPTIDE SYNTHASE GLIP-LIKE, PUTATIVE (AFU_ORTHOLOGUE AFUA_3G12920)-RELATED"/>
    <property type="match status" value="1"/>
</dbReference>
<dbReference type="PANTHER" id="PTHR11439">
    <property type="entry name" value="GAG-POL-RELATED RETROTRANSPOSON"/>
    <property type="match status" value="1"/>
</dbReference>
<sequence length="237" mass="27029">MVTRSKVGVFKPRHLFVGLIHGENPYAQSVEPRTVAEALSSPKWRQAMRTPNLTVFVLIYVDDILITRNDNKYLDTFIQQLNNTFALKDLGSLYYFLGIEVFRDKLGFHLCQAKYTLDILKRFEMTISAPVSTPMVIGRPFTAKDGELMQDPSLYRQAIGSLQYLVTTRPDIAHSVNKLSQFLAQPTEVHYQGVKRIFWYLKGTFLIVVQSSTMVISIGLNTGPEVRIQVKPKWKLG</sequence>
<protein>
    <submittedName>
        <fullName evidence="2">Copia protein</fullName>
    </submittedName>
</protein>